<accession>A0A6A6X6J9</accession>
<feature type="region of interest" description="Disordered" evidence="1">
    <location>
        <begin position="171"/>
        <end position="193"/>
    </location>
</feature>
<dbReference type="OrthoDB" id="6407410at2759"/>
<keyword evidence="2" id="KW-0472">Membrane</keyword>
<feature type="region of interest" description="Disordered" evidence="1">
    <location>
        <begin position="441"/>
        <end position="469"/>
    </location>
</feature>
<dbReference type="PANTHER" id="PTHR35872">
    <property type="entry name" value="INTEGRAL MEMBRANE PROTEIN (AFU_ORTHOLOGUE AFUA_5G07110)"/>
    <property type="match status" value="1"/>
</dbReference>
<dbReference type="PANTHER" id="PTHR35872:SF1">
    <property type="entry name" value="ALPHA-L-RHAMNOSIDASE C"/>
    <property type="match status" value="1"/>
</dbReference>
<feature type="compositionally biased region" description="Basic and acidic residues" evidence="1">
    <location>
        <begin position="441"/>
        <end position="452"/>
    </location>
</feature>
<keyword evidence="2" id="KW-1133">Transmembrane helix</keyword>
<protein>
    <submittedName>
        <fullName evidence="3">Uncharacterized protein</fullName>
    </submittedName>
</protein>
<feature type="transmembrane region" description="Helical" evidence="2">
    <location>
        <begin position="226"/>
        <end position="249"/>
    </location>
</feature>
<dbReference type="Proteomes" id="UP000799757">
    <property type="component" value="Unassembled WGS sequence"/>
</dbReference>
<dbReference type="Pfam" id="PF11204">
    <property type="entry name" value="DUF2985"/>
    <property type="match status" value="1"/>
</dbReference>
<proteinExistence type="predicted"/>
<evidence type="ECO:0000313" key="4">
    <source>
        <dbReference type="Proteomes" id="UP000799757"/>
    </source>
</evidence>
<name>A0A6A6X6J9_9PLEO</name>
<dbReference type="EMBL" id="MU001984">
    <property type="protein sequence ID" value="KAF2792140.1"/>
    <property type="molecule type" value="Genomic_DNA"/>
</dbReference>
<dbReference type="AlphaFoldDB" id="A0A6A6X6J9"/>
<feature type="region of interest" description="Disordered" evidence="1">
    <location>
        <begin position="84"/>
        <end position="137"/>
    </location>
</feature>
<feature type="compositionally biased region" description="Basic and acidic residues" evidence="1">
    <location>
        <begin position="171"/>
        <end position="182"/>
    </location>
</feature>
<organism evidence="3 4">
    <name type="scientific">Melanomma pulvis-pyrius CBS 109.77</name>
    <dbReference type="NCBI Taxonomy" id="1314802"/>
    <lineage>
        <taxon>Eukaryota</taxon>
        <taxon>Fungi</taxon>
        <taxon>Dikarya</taxon>
        <taxon>Ascomycota</taxon>
        <taxon>Pezizomycotina</taxon>
        <taxon>Dothideomycetes</taxon>
        <taxon>Pleosporomycetidae</taxon>
        <taxon>Pleosporales</taxon>
        <taxon>Melanommataceae</taxon>
        <taxon>Melanomma</taxon>
    </lineage>
</organism>
<dbReference type="InterPro" id="IPR021369">
    <property type="entry name" value="DUF2985"/>
</dbReference>
<keyword evidence="2" id="KW-0812">Transmembrane</keyword>
<feature type="region of interest" description="Disordered" evidence="1">
    <location>
        <begin position="1"/>
        <end position="53"/>
    </location>
</feature>
<gene>
    <name evidence="3" type="ORF">K505DRAFT_308225</name>
</gene>
<evidence type="ECO:0000256" key="2">
    <source>
        <dbReference type="SAM" id="Phobius"/>
    </source>
</evidence>
<sequence>MTSQANVSTPAPVPRPDSPPQNSSSPTTRRARTSTNASTTSTSSRIRTASIKLMEAAPPAGMWAATGSVASKAPSLAEIRRGSFGSAGWSEESQRHTAERRASQSEEGGRWAPRRTSSTPDSPKRPNPTRVPSTGVEPFPAVTEEEMSAVPPCESAPQKIVFEAPKYDSKDKELKAHPESKGSSELGSQLPPGQYANGYVPPPKIPWTTSTIIGLKSFSKWVITPAGFLITLYGLNVVAWGGMLFLLLCNAAPAMCVPSCNDIQSPRRIWIEIDSQILNGLFCVTGFGLAPWRFRDLYWWGWWRLGGSKRTETGIRRLAGIHRGWFRLPGSHQLPELADASSVNPEDPAVPIPHAKIPDPPPTGIRAPPTMGWKMDFVVWMNVWNTFFQIVLCFYMYHYNRYLRPSWATGTFVALGCIVAGVAGIMMYHEGKNVKKVEGVPVPKEVENRQTDVEANSAPTPVPGGTAKT</sequence>
<evidence type="ECO:0000256" key="1">
    <source>
        <dbReference type="SAM" id="MobiDB-lite"/>
    </source>
</evidence>
<reference evidence="3" key="1">
    <citation type="journal article" date="2020" name="Stud. Mycol.">
        <title>101 Dothideomycetes genomes: a test case for predicting lifestyles and emergence of pathogens.</title>
        <authorList>
            <person name="Haridas S."/>
            <person name="Albert R."/>
            <person name="Binder M."/>
            <person name="Bloem J."/>
            <person name="Labutti K."/>
            <person name="Salamov A."/>
            <person name="Andreopoulos B."/>
            <person name="Baker S."/>
            <person name="Barry K."/>
            <person name="Bills G."/>
            <person name="Bluhm B."/>
            <person name="Cannon C."/>
            <person name="Castanera R."/>
            <person name="Culley D."/>
            <person name="Daum C."/>
            <person name="Ezra D."/>
            <person name="Gonzalez J."/>
            <person name="Henrissat B."/>
            <person name="Kuo A."/>
            <person name="Liang C."/>
            <person name="Lipzen A."/>
            <person name="Lutzoni F."/>
            <person name="Magnuson J."/>
            <person name="Mondo S."/>
            <person name="Nolan M."/>
            <person name="Ohm R."/>
            <person name="Pangilinan J."/>
            <person name="Park H.-J."/>
            <person name="Ramirez L."/>
            <person name="Alfaro M."/>
            <person name="Sun H."/>
            <person name="Tritt A."/>
            <person name="Yoshinaga Y."/>
            <person name="Zwiers L.-H."/>
            <person name="Turgeon B."/>
            <person name="Goodwin S."/>
            <person name="Spatafora J."/>
            <person name="Crous P."/>
            <person name="Grigoriev I."/>
        </authorList>
    </citation>
    <scope>NUCLEOTIDE SEQUENCE</scope>
    <source>
        <strain evidence="3">CBS 109.77</strain>
    </source>
</reference>
<evidence type="ECO:0000313" key="3">
    <source>
        <dbReference type="EMBL" id="KAF2792140.1"/>
    </source>
</evidence>
<feature type="transmembrane region" description="Helical" evidence="2">
    <location>
        <begin position="409"/>
        <end position="428"/>
    </location>
</feature>
<feature type="transmembrane region" description="Helical" evidence="2">
    <location>
        <begin position="377"/>
        <end position="397"/>
    </location>
</feature>
<feature type="compositionally biased region" description="Basic and acidic residues" evidence="1">
    <location>
        <begin position="92"/>
        <end position="109"/>
    </location>
</feature>
<keyword evidence="4" id="KW-1185">Reference proteome</keyword>
<feature type="compositionally biased region" description="Low complexity" evidence="1">
    <location>
        <begin position="23"/>
        <end position="50"/>
    </location>
</feature>